<dbReference type="InterPro" id="IPR001461">
    <property type="entry name" value="Aspartic_peptidase_A1"/>
</dbReference>
<keyword evidence="3" id="KW-1185">Reference proteome</keyword>
<dbReference type="GO" id="GO:0006508">
    <property type="term" value="P:proteolysis"/>
    <property type="evidence" value="ECO:0007669"/>
    <property type="project" value="InterPro"/>
</dbReference>
<evidence type="ECO:0000313" key="3">
    <source>
        <dbReference type="Proteomes" id="UP000095767"/>
    </source>
</evidence>
<dbReference type="STRING" id="888268.A0A1E5WLP1"/>
<dbReference type="PANTHER" id="PTHR13683:SF762">
    <property type="entry name" value="ASPARTYL PROTEASE AED1"/>
    <property type="match status" value="1"/>
</dbReference>
<dbReference type="AlphaFoldDB" id="A0A1E5WLP1"/>
<dbReference type="GO" id="GO:0004190">
    <property type="term" value="F:aspartic-type endopeptidase activity"/>
    <property type="evidence" value="ECO:0007669"/>
    <property type="project" value="InterPro"/>
</dbReference>
<dbReference type="Gene3D" id="2.40.70.10">
    <property type="entry name" value="Acid Proteases"/>
    <property type="match status" value="1"/>
</dbReference>
<accession>A0A1E5WLP1</accession>
<evidence type="ECO:0000313" key="2">
    <source>
        <dbReference type="EMBL" id="OEL38283.1"/>
    </source>
</evidence>
<dbReference type="OrthoDB" id="684245at2759"/>
<reference evidence="2 3" key="1">
    <citation type="submission" date="2016-09" db="EMBL/GenBank/DDBJ databases">
        <title>The draft genome of Dichanthelium oligosanthes: A C3 panicoid grass species.</title>
        <authorList>
            <person name="Studer A.J."/>
            <person name="Schnable J.C."/>
            <person name="Brutnell T.P."/>
        </authorList>
    </citation>
    <scope>NUCLEOTIDE SEQUENCE [LARGE SCALE GENOMIC DNA]</scope>
    <source>
        <strain evidence="3">cv. Kellogg 1175</strain>
        <tissue evidence="2">Leaf</tissue>
    </source>
</reference>
<sequence>MTQYTRAKPLRILDTCFDFGNQTTVSVPTVELVFDGGAVVDLDFDGIIILGSCLAFAANDADSSAGIIGNVQQRTFEVLYDVGHLFLGIKNRVSTMGFRGGAC</sequence>
<comment type="caution">
    <text evidence="2">The sequence shown here is derived from an EMBL/GenBank/DDBJ whole genome shotgun (WGS) entry which is preliminary data.</text>
</comment>
<dbReference type="InterPro" id="IPR032799">
    <property type="entry name" value="TAXi_C"/>
</dbReference>
<proteinExistence type="predicted"/>
<dbReference type="EMBL" id="LWDX02002328">
    <property type="protein sequence ID" value="OEL38283.1"/>
    <property type="molecule type" value="Genomic_DNA"/>
</dbReference>
<feature type="domain" description="Xylanase inhibitor C-terminal" evidence="1">
    <location>
        <begin position="4"/>
        <end position="88"/>
    </location>
</feature>
<gene>
    <name evidence="2" type="ORF">BAE44_0000698</name>
</gene>
<organism evidence="2 3">
    <name type="scientific">Dichanthelium oligosanthes</name>
    <dbReference type="NCBI Taxonomy" id="888268"/>
    <lineage>
        <taxon>Eukaryota</taxon>
        <taxon>Viridiplantae</taxon>
        <taxon>Streptophyta</taxon>
        <taxon>Embryophyta</taxon>
        <taxon>Tracheophyta</taxon>
        <taxon>Spermatophyta</taxon>
        <taxon>Magnoliopsida</taxon>
        <taxon>Liliopsida</taxon>
        <taxon>Poales</taxon>
        <taxon>Poaceae</taxon>
        <taxon>PACMAD clade</taxon>
        <taxon>Panicoideae</taxon>
        <taxon>Panicodae</taxon>
        <taxon>Paniceae</taxon>
        <taxon>Dichantheliinae</taxon>
        <taxon>Dichanthelium</taxon>
    </lineage>
</organism>
<dbReference type="InterPro" id="IPR021109">
    <property type="entry name" value="Peptidase_aspartic_dom_sf"/>
</dbReference>
<dbReference type="Proteomes" id="UP000095767">
    <property type="component" value="Unassembled WGS sequence"/>
</dbReference>
<dbReference type="PANTHER" id="PTHR13683">
    <property type="entry name" value="ASPARTYL PROTEASES"/>
    <property type="match status" value="1"/>
</dbReference>
<dbReference type="Pfam" id="PF14541">
    <property type="entry name" value="TAXi_C"/>
    <property type="match status" value="1"/>
</dbReference>
<protein>
    <recommendedName>
        <fullName evidence="1">Xylanase inhibitor C-terminal domain-containing protein</fullName>
    </recommendedName>
</protein>
<name>A0A1E5WLP1_9POAL</name>
<evidence type="ECO:0000259" key="1">
    <source>
        <dbReference type="Pfam" id="PF14541"/>
    </source>
</evidence>
<dbReference type="SUPFAM" id="SSF50630">
    <property type="entry name" value="Acid proteases"/>
    <property type="match status" value="1"/>
</dbReference>